<protein>
    <submittedName>
        <fullName evidence="2">Uncharacterized protein</fullName>
    </submittedName>
</protein>
<dbReference type="RefSeq" id="WP_161446174.1">
    <property type="nucleotide sequence ID" value="NZ_WXWW01000230.1"/>
</dbReference>
<keyword evidence="1" id="KW-1133">Transmembrane helix</keyword>
<keyword evidence="1" id="KW-0472">Membrane</keyword>
<dbReference type="Proteomes" id="UP000465712">
    <property type="component" value="Unassembled WGS sequence"/>
</dbReference>
<evidence type="ECO:0000313" key="2">
    <source>
        <dbReference type="EMBL" id="NAW66698.1"/>
    </source>
</evidence>
<proteinExistence type="predicted"/>
<organism evidence="2 3">
    <name type="scientific">Photobacterium halotolerans</name>
    <dbReference type="NCBI Taxonomy" id="265726"/>
    <lineage>
        <taxon>Bacteria</taxon>
        <taxon>Pseudomonadati</taxon>
        <taxon>Pseudomonadota</taxon>
        <taxon>Gammaproteobacteria</taxon>
        <taxon>Vibrionales</taxon>
        <taxon>Vibrionaceae</taxon>
        <taxon>Photobacterium</taxon>
    </lineage>
</organism>
<keyword evidence="1" id="KW-0812">Transmembrane</keyword>
<sequence length="209" mass="24605">MADEMKITKNTDDSVICNLKVWHKPFGWFWTIGFAIFLPVTSLHPLQAALGVLGLWSVLRKREIHWCANEAQWVYRTRNFWKWREVQYDMTASDTLTLIWSRTESDSSHFNLRFIPKSAQFLQRHRIMEHFTVEIFPTQTGEVELTATMKKISHIYRSCNISLNTDVELDELNDKTSKAIHDELGIDFLPTQSDEKVVLFSDIIRREKQ</sequence>
<evidence type="ECO:0000313" key="3">
    <source>
        <dbReference type="Proteomes" id="UP000465712"/>
    </source>
</evidence>
<evidence type="ECO:0000256" key="1">
    <source>
        <dbReference type="SAM" id="Phobius"/>
    </source>
</evidence>
<name>A0A7X4WDJ3_9GAMM</name>
<dbReference type="EMBL" id="WXWW01000230">
    <property type="protein sequence ID" value="NAW66698.1"/>
    <property type="molecule type" value="Genomic_DNA"/>
</dbReference>
<comment type="caution">
    <text evidence="2">The sequence shown here is derived from an EMBL/GenBank/DDBJ whole genome shotgun (WGS) entry which is preliminary data.</text>
</comment>
<reference evidence="2 3" key="1">
    <citation type="submission" date="2017-05" db="EMBL/GenBank/DDBJ databases">
        <title>High clonality and local adaptation shapes Vibrionaceae linages within an endangered oasis.</title>
        <authorList>
            <person name="Vazquez-Rosas-Landa M."/>
        </authorList>
    </citation>
    <scope>NUCLEOTIDE SEQUENCE [LARGE SCALE GENOMIC DNA]</scope>
    <source>
        <strain evidence="2 3">P46_P4S1P180</strain>
    </source>
</reference>
<dbReference type="AlphaFoldDB" id="A0A7X4WDJ3"/>
<feature type="transmembrane region" description="Helical" evidence="1">
    <location>
        <begin position="28"/>
        <end position="56"/>
    </location>
</feature>
<gene>
    <name evidence="2" type="ORF">CAG72_15980</name>
</gene>
<accession>A0A7X4WDJ3</accession>